<dbReference type="InterPro" id="IPR000866">
    <property type="entry name" value="AhpC/TSA"/>
</dbReference>
<dbReference type="InterPro" id="IPR036249">
    <property type="entry name" value="Thioredoxin-like_sf"/>
</dbReference>
<keyword evidence="2" id="KW-0575">Peroxidase</keyword>
<dbReference type="CDD" id="cd02970">
    <property type="entry name" value="PRX_like2"/>
    <property type="match status" value="1"/>
</dbReference>
<gene>
    <name evidence="2" type="ORF">A9Q84_16420</name>
</gene>
<dbReference type="Gene3D" id="3.40.30.10">
    <property type="entry name" value="Glutaredoxin"/>
    <property type="match status" value="1"/>
</dbReference>
<dbReference type="AlphaFoldDB" id="A0A1Y5F4D2"/>
<evidence type="ECO:0000313" key="3">
    <source>
        <dbReference type="Proteomes" id="UP000196531"/>
    </source>
</evidence>
<evidence type="ECO:0000313" key="2">
    <source>
        <dbReference type="EMBL" id="OUR95417.1"/>
    </source>
</evidence>
<keyword evidence="2" id="KW-0560">Oxidoreductase</keyword>
<dbReference type="SUPFAM" id="SSF52833">
    <property type="entry name" value="Thioredoxin-like"/>
    <property type="match status" value="1"/>
</dbReference>
<name>A0A1Y5F4D2_9BACT</name>
<comment type="caution">
    <text evidence="2">The sequence shown here is derived from an EMBL/GenBank/DDBJ whole genome shotgun (WGS) entry which is preliminary data.</text>
</comment>
<feature type="domain" description="Thioredoxin" evidence="1">
    <location>
        <begin position="6"/>
        <end position="162"/>
    </location>
</feature>
<dbReference type="Proteomes" id="UP000196531">
    <property type="component" value="Unassembled WGS sequence"/>
</dbReference>
<accession>A0A1Y5F4D2</accession>
<dbReference type="EMBL" id="MAAO01000008">
    <property type="protein sequence ID" value="OUR95417.1"/>
    <property type="molecule type" value="Genomic_DNA"/>
</dbReference>
<organism evidence="2 3">
    <name type="scientific">Halobacteriovorax marinus</name>
    <dbReference type="NCBI Taxonomy" id="97084"/>
    <lineage>
        <taxon>Bacteria</taxon>
        <taxon>Pseudomonadati</taxon>
        <taxon>Bdellovibrionota</taxon>
        <taxon>Bacteriovoracia</taxon>
        <taxon>Bacteriovoracales</taxon>
        <taxon>Halobacteriovoraceae</taxon>
        <taxon>Halobacteriovorax</taxon>
    </lineage>
</organism>
<protein>
    <submittedName>
        <fullName evidence="2">Thioredoxin peroxidase</fullName>
    </submittedName>
</protein>
<sequence>MDTCKFTSGKTLPNIKLPFVGGGHLTLGVPQGDNDWQMIVVYRGQFCPICKGYLKSLEEMKNKFYELNVDIVVVSADSKGSATKFKEENQLTFPVAHDLHLEQMKELGLYISSPRSIKESDHPFSEPALFVVNKERKVQVIDISNAPFTRPDLNSLVSGLAYIRNPKVNYPIRGTFVKSLTDEEYECLY</sequence>
<evidence type="ECO:0000259" key="1">
    <source>
        <dbReference type="PROSITE" id="PS51352"/>
    </source>
</evidence>
<dbReference type="InterPro" id="IPR013766">
    <property type="entry name" value="Thioredoxin_domain"/>
</dbReference>
<proteinExistence type="predicted"/>
<reference evidence="3" key="1">
    <citation type="journal article" date="2017" name="Proc. Natl. Acad. Sci. U.S.A.">
        <title>Simulation of Deepwater Horizon oil plume reveals substrate specialization within a complex community of hydrocarbon-degraders.</title>
        <authorList>
            <person name="Hu P."/>
            <person name="Dubinsky E.A."/>
            <person name="Probst A.J."/>
            <person name="Wang J."/>
            <person name="Sieber C.M.K."/>
            <person name="Tom L.M."/>
            <person name="Gardinali P."/>
            <person name="Banfield J.F."/>
            <person name="Atlas R.M."/>
            <person name="Andersen G.L."/>
        </authorList>
    </citation>
    <scope>NUCLEOTIDE SEQUENCE [LARGE SCALE GENOMIC DNA]</scope>
</reference>
<dbReference type="PROSITE" id="PS51352">
    <property type="entry name" value="THIOREDOXIN_2"/>
    <property type="match status" value="1"/>
</dbReference>
<dbReference type="GO" id="GO:0004601">
    <property type="term" value="F:peroxidase activity"/>
    <property type="evidence" value="ECO:0007669"/>
    <property type="project" value="UniProtKB-KW"/>
</dbReference>
<dbReference type="Pfam" id="PF00578">
    <property type="entry name" value="AhpC-TSA"/>
    <property type="match status" value="1"/>
</dbReference>